<dbReference type="SUPFAM" id="SSF51735">
    <property type="entry name" value="NAD(P)-binding Rossmann-fold domains"/>
    <property type="match status" value="1"/>
</dbReference>
<dbReference type="PRINTS" id="PR00081">
    <property type="entry name" value="GDHRDH"/>
</dbReference>
<accession>A0A7Y7IFG6</accession>
<evidence type="ECO:0000256" key="1">
    <source>
        <dbReference type="ARBA" id="ARBA00006484"/>
    </source>
</evidence>
<dbReference type="FunFam" id="3.40.50.720:FF:000047">
    <property type="entry name" value="NADP-dependent L-serine/L-allo-threonine dehydrogenase"/>
    <property type="match status" value="1"/>
</dbReference>
<dbReference type="PANTHER" id="PTHR42901">
    <property type="entry name" value="ALCOHOL DEHYDROGENASE"/>
    <property type="match status" value="1"/>
</dbReference>
<dbReference type="PANTHER" id="PTHR42901:SF1">
    <property type="entry name" value="ALCOHOL DEHYDROGENASE"/>
    <property type="match status" value="1"/>
</dbReference>
<dbReference type="Pfam" id="PF00106">
    <property type="entry name" value="adh_short"/>
    <property type="match status" value="1"/>
</dbReference>
<evidence type="ECO:0000256" key="2">
    <source>
        <dbReference type="ARBA" id="ARBA00023002"/>
    </source>
</evidence>
<reference evidence="4 5" key="1">
    <citation type="submission" date="2020-02" db="EMBL/GenBank/DDBJ databases">
        <title>Genome sequence of strain AETb3-4.</title>
        <authorList>
            <person name="Gao J."/>
            <person name="Zhang X."/>
        </authorList>
    </citation>
    <scope>NUCLEOTIDE SEQUENCE [LARGE SCALE GENOMIC DNA]</scope>
    <source>
        <strain evidence="4 5">AETb3-4</strain>
    </source>
</reference>
<comment type="caution">
    <text evidence="4">The sequence shown here is derived from an EMBL/GenBank/DDBJ whole genome shotgun (WGS) entry which is preliminary data.</text>
</comment>
<keyword evidence="5" id="KW-1185">Reference proteome</keyword>
<sequence>MTENTAAPIHHAVVTGASTGIGEATVRALRKAGWQVVAVARRAARLEKLAAETGALAFAADVSKDGDVASLLAFVSENGGLDTLINVAGGARGADRIGASNNDDWEWMFQANVMGTMKMTRAFLPTLREHRAGTVLNLTSTAGLSAYEGGAGYNAAKFAQHALTNALRLEEVENNLRVIEVAPGLVQTEEFALNRLGGDKEAADKVYQGVAEPLTAADVADVVAYAVGLPHHINLDQVVVRPVAQAANHKLVRR</sequence>
<gene>
    <name evidence="4" type="ORF">G6034_06200</name>
</gene>
<dbReference type="InterPro" id="IPR036291">
    <property type="entry name" value="NAD(P)-bd_dom_sf"/>
</dbReference>
<organism evidence="4 5">
    <name type="scientific">Arthrobacter wenxiniae</name>
    <dbReference type="NCBI Taxonomy" id="2713570"/>
    <lineage>
        <taxon>Bacteria</taxon>
        <taxon>Bacillati</taxon>
        <taxon>Actinomycetota</taxon>
        <taxon>Actinomycetes</taxon>
        <taxon>Micrococcales</taxon>
        <taxon>Micrococcaceae</taxon>
        <taxon>Arthrobacter</taxon>
    </lineage>
</organism>
<dbReference type="EMBL" id="JAAMFM010000006">
    <property type="protein sequence ID" value="NVM94505.1"/>
    <property type="molecule type" value="Genomic_DNA"/>
</dbReference>
<dbReference type="GO" id="GO:0016616">
    <property type="term" value="F:oxidoreductase activity, acting on the CH-OH group of donors, NAD or NADP as acceptor"/>
    <property type="evidence" value="ECO:0007669"/>
    <property type="project" value="UniProtKB-ARBA"/>
</dbReference>
<evidence type="ECO:0000313" key="5">
    <source>
        <dbReference type="Proteomes" id="UP000543556"/>
    </source>
</evidence>
<dbReference type="Gene3D" id="3.40.50.720">
    <property type="entry name" value="NAD(P)-binding Rossmann-like Domain"/>
    <property type="match status" value="1"/>
</dbReference>
<name>A0A7Y7IFG6_9MICC</name>
<dbReference type="InterPro" id="IPR002347">
    <property type="entry name" value="SDR_fam"/>
</dbReference>
<dbReference type="PRINTS" id="PR00080">
    <property type="entry name" value="SDRFAMILY"/>
</dbReference>
<evidence type="ECO:0000313" key="4">
    <source>
        <dbReference type="EMBL" id="NVM94505.1"/>
    </source>
</evidence>
<proteinExistence type="inferred from homology"/>
<dbReference type="RefSeq" id="WP_176634241.1">
    <property type="nucleotide sequence ID" value="NZ_JAAMFM010000006.1"/>
</dbReference>
<dbReference type="AlphaFoldDB" id="A0A7Y7IFG6"/>
<evidence type="ECO:0000256" key="3">
    <source>
        <dbReference type="RuleBase" id="RU000363"/>
    </source>
</evidence>
<dbReference type="Proteomes" id="UP000543556">
    <property type="component" value="Unassembled WGS sequence"/>
</dbReference>
<protein>
    <submittedName>
        <fullName evidence="4">SDR family oxidoreductase</fullName>
    </submittedName>
</protein>
<keyword evidence="2" id="KW-0560">Oxidoreductase</keyword>
<comment type="similarity">
    <text evidence="1 3">Belongs to the short-chain dehydrogenases/reductases (SDR) family.</text>
</comment>